<evidence type="ECO:0000313" key="2">
    <source>
        <dbReference type="Proteomes" id="UP000177126"/>
    </source>
</evidence>
<organism evidence="1 2">
    <name type="scientific">Candidatus Portnoybacteria bacterium RIFCSPLOWO2_02_FULL_39_11</name>
    <dbReference type="NCBI Taxonomy" id="1802001"/>
    <lineage>
        <taxon>Bacteria</taxon>
        <taxon>Candidatus Portnoyibacteriota</taxon>
    </lineage>
</organism>
<reference evidence="1 2" key="1">
    <citation type="journal article" date="2016" name="Nat. Commun.">
        <title>Thousands of microbial genomes shed light on interconnected biogeochemical processes in an aquifer system.</title>
        <authorList>
            <person name="Anantharaman K."/>
            <person name="Brown C.T."/>
            <person name="Hug L.A."/>
            <person name="Sharon I."/>
            <person name="Castelle C.J."/>
            <person name="Probst A.J."/>
            <person name="Thomas B.C."/>
            <person name="Singh A."/>
            <person name="Wilkins M.J."/>
            <person name="Karaoz U."/>
            <person name="Brodie E.L."/>
            <person name="Williams K.H."/>
            <person name="Hubbard S.S."/>
            <person name="Banfield J.F."/>
        </authorList>
    </citation>
    <scope>NUCLEOTIDE SEQUENCE [LARGE SCALE GENOMIC DNA]</scope>
</reference>
<dbReference type="Proteomes" id="UP000177126">
    <property type="component" value="Unassembled WGS sequence"/>
</dbReference>
<name>A0A1G2FT65_9BACT</name>
<comment type="caution">
    <text evidence="1">The sequence shown here is derived from an EMBL/GenBank/DDBJ whole genome shotgun (WGS) entry which is preliminary data.</text>
</comment>
<evidence type="ECO:0000313" key="1">
    <source>
        <dbReference type="EMBL" id="OGZ40922.1"/>
    </source>
</evidence>
<accession>A0A1G2FT65</accession>
<dbReference type="EMBL" id="MHNF01000023">
    <property type="protein sequence ID" value="OGZ40922.1"/>
    <property type="molecule type" value="Genomic_DNA"/>
</dbReference>
<protein>
    <submittedName>
        <fullName evidence="1">Uncharacterized protein</fullName>
    </submittedName>
</protein>
<dbReference type="AlphaFoldDB" id="A0A1G2FT65"/>
<proteinExistence type="predicted"/>
<gene>
    <name evidence="1" type="ORF">A3B04_00995</name>
</gene>
<sequence length="421" mass="48902">MTSIQKIAVLLRTPENVLVELFAMMEKLTGKTGVADKICEENQVIVRQKLNELGIPEDKADAQLVQIKLFEKIKEADEAFYEFLGRPDLGRQEGCEAMIKIIRDISKVRKGFFLKEEKLRDFLFLNPPKNILKDLGYEGIAEMLAKEDLYEIFAALRFVESERWLNEVFFRPYNDLTADNFEEREIRVRVLSEKWGPIGAKFVGKKLHHISHLKEIGFVFIIPEILNGNVRVYSPGHIMETFSLVLHYIHEVDFYCELFRQYAKKTDFGKKIAGLLSGRISGAILPGNRVVWRIIQRYLAKIDPQDPRLFEPHVNSENLHWLRAEKEMDEFAAKNPQVKMDFWRGIDDFAGEVFPAGKKGEEVVSFDLVDNIVALTHGGLEKYLYHQQESLWNKIFIEFMGEEKLRAEVLDNIERGFIELE</sequence>